<feature type="binding site" evidence="14">
    <location>
        <position position="193"/>
    </location>
    <ligand>
        <name>sn-glycerol 3-phosphate</name>
        <dbReference type="ChEBI" id="CHEBI:57597"/>
    </ligand>
</feature>
<dbReference type="GO" id="GO:0008654">
    <property type="term" value="P:phospholipid biosynthetic process"/>
    <property type="evidence" value="ECO:0007669"/>
    <property type="project" value="UniProtKB-KW"/>
</dbReference>
<keyword evidence="3 14" id="KW-0547">Nucleotide-binding</keyword>
<comment type="similarity">
    <text evidence="1 14 18">Belongs to the NAD-dependent glycerol-3-phosphate dehydrogenase family.</text>
</comment>
<keyword evidence="22" id="KW-1185">Reference proteome</keyword>
<dbReference type="OrthoDB" id="9812273at2"/>
<feature type="binding site" evidence="14">
    <location>
        <position position="138"/>
    </location>
    <ligand>
        <name>sn-glycerol 3-phosphate</name>
        <dbReference type="ChEBI" id="CHEBI:57597"/>
    </ligand>
</feature>
<keyword evidence="6 14" id="KW-0520">NAD</keyword>
<evidence type="ECO:0000256" key="15">
    <source>
        <dbReference type="PIRSR" id="PIRSR000114-1"/>
    </source>
</evidence>
<gene>
    <name evidence="14 21" type="primary">gpsA</name>
    <name evidence="21" type="ORF">ROR02_18290</name>
</gene>
<comment type="catalytic activity">
    <reaction evidence="14">
        <text>sn-glycerol 3-phosphate + NAD(+) = dihydroxyacetone phosphate + NADH + H(+)</text>
        <dbReference type="Rhea" id="RHEA:11092"/>
        <dbReference type="ChEBI" id="CHEBI:15378"/>
        <dbReference type="ChEBI" id="CHEBI:57540"/>
        <dbReference type="ChEBI" id="CHEBI:57597"/>
        <dbReference type="ChEBI" id="CHEBI:57642"/>
        <dbReference type="ChEBI" id="CHEBI:57945"/>
        <dbReference type="EC" id="1.1.1.94"/>
    </reaction>
</comment>
<dbReference type="PANTHER" id="PTHR11728">
    <property type="entry name" value="GLYCEROL-3-PHOSPHATE DEHYDROGENASE"/>
    <property type="match status" value="1"/>
</dbReference>
<evidence type="ECO:0000256" key="12">
    <source>
        <dbReference type="ARBA" id="ARBA00069372"/>
    </source>
</evidence>
<dbReference type="Gene3D" id="1.10.1040.10">
    <property type="entry name" value="N-(1-d-carboxylethyl)-l-norvaline Dehydrogenase, domain 2"/>
    <property type="match status" value="1"/>
</dbReference>
<feature type="binding site" evidence="14">
    <location>
        <position position="142"/>
    </location>
    <ligand>
        <name>NADPH</name>
        <dbReference type="ChEBI" id="CHEBI:57783"/>
    </ligand>
</feature>
<organism evidence="21 22">
    <name type="scientific">Pararhodospirillum oryzae</name>
    <dbReference type="NCBI Taxonomy" id="478448"/>
    <lineage>
        <taxon>Bacteria</taxon>
        <taxon>Pseudomonadati</taxon>
        <taxon>Pseudomonadota</taxon>
        <taxon>Alphaproteobacteria</taxon>
        <taxon>Rhodospirillales</taxon>
        <taxon>Rhodospirillaceae</taxon>
        <taxon>Pararhodospirillum</taxon>
    </lineage>
</organism>
<feature type="binding site" evidence="14">
    <location>
        <position position="110"/>
    </location>
    <ligand>
        <name>NADPH</name>
        <dbReference type="ChEBI" id="CHEBI:57783"/>
    </ligand>
</feature>
<dbReference type="SUPFAM" id="SSF51735">
    <property type="entry name" value="NAD(P)-binding Rossmann-fold domains"/>
    <property type="match status" value="1"/>
</dbReference>
<feature type="binding site" evidence="14">
    <location>
        <position position="257"/>
    </location>
    <ligand>
        <name>sn-glycerol 3-phosphate</name>
        <dbReference type="ChEBI" id="CHEBI:57597"/>
    </ligand>
</feature>
<dbReference type="GO" id="GO:0005975">
    <property type="term" value="P:carbohydrate metabolic process"/>
    <property type="evidence" value="ECO:0007669"/>
    <property type="project" value="InterPro"/>
</dbReference>
<dbReference type="SUPFAM" id="SSF48179">
    <property type="entry name" value="6-phosphogluconate dehydrogenase C-terminal domain-like"/>
    <property type="match status" value="1"/>
</dbReference>
<evidence type="ECO:0000256" key="5">
    <source>
        <dbReference type="ARBA" id="ARBA00023002"/>
    </source>
</evidence>
<evidence type="ECO:0000256" key="9">
    <source>
        <dbReference type="ARBA" id="ARBA00023264"/>
    </source>
</evidence>
<evidence type="ECO:0000256" key="14">
    <source>
        <dbReference type="HAMAP-Rule" id="MF_00394"/>
    </source>
</evidence>
<feature type="binding site" evidence="14">
    <location>
        <position position="256"/>
    </location>
    <ligand>
        <name>sn-glycerol 3-phosphate</name>
        <dbReference type="ChEBI" id="CHEBI:57597"/>
    </ligand>
</feature>
<keyword evidence="2 14" id="KW-0444">Lipid biosynthesis</keyword>
<dbReference type="GO" id="GO:0005829">
    <property type="term" value="C:cytosol"/>
    <property type="evidence" value="ECO:0007669"/>
    <property type="project" value="TreeGrafter"/>
</dbReference>
<keyword evidence="4 14" id="KW-0521">NADP</keyword>
<dbReference type="Pfam" id="PF01210">
    <property type="entry name" value="NAD_Gly3P_dh_N"/>
    <property type="match status" value="1"/>
</dbReference>
<keyword evidence="9 14" id="KW-1208">Phospholipid metabolism</keyword>
<protein>
    <recommendedName>
        <fullName evidence="12 14">Glycerol-3-phosphate dehydrogenase [NAD(P)+]</fullName>
        <ecNumber evidence="11 14">1.1.1.94</ecNumber>
    </recommendedName>
    <alternativeName>
        <fullName evidence="14">NAD(P)(+)-dependent glycerol-3-phosphate dehydrogenase</fullName>
    </alternativeName>
    <alternativeName>
        <fullName evidence="13 14">NAD(P)H-dependent dihydroxyacetone-phosphate reductase</fullName>
    </alternativeName>
</protein>
<evidence type="ECO:0000259" key="20">
    <source>
        <dbReference type="Pfam" id="PF07479"/>
    </source>
</evidence>
<dbReference type="GO" id="GO:0046168">
    <property type="term" value="P:glycerol-3-phosphate catabolic process"/>
    <property type="evidence" value="ECO:0007669"/>
    <property type="project" value="InterPro"/>
</dbReference>
<evidence type="ECO:0000256" key="13">
    <source>
        <dbReference type="ARBA" id="ARBA00080511"/>
    </source>
</evidence>
<dbReference type="UniPathway" id="UPA00940"/>
<comment type="function">
    <text evidence="14">Catalyzes the reduction of the glycolytic intermediate dihydroxyacetone phosphate (DHAP) to sn-glycerol 3-phosphate (G3P), the key precursor for phospholipid synthesis.</text>
</comment>
<feature type="binding site" evidence="16">
    <location>
        <position position="110"/>
    </location>
    <ligand>
        <name>substrate</name>
    </ligand>
</feature>
<evidence type="ECO:0000256" key="7">
    <source>
        <dbReference type="ARBA" id="ARBA00023098"/>
    </source>
</evidence>
<evidence type="ECO:0000256" key="2">
    <source>
        <dbReference type="ARBA" id="ARBA00022516"/>
    </source>
</evidence>
<dbReference type="GO" id="GO:0141152">
    <property type="term" value="F:glycerol-3-phosphate dehydrogenase (NAD+) activity"/>
    <property type="evidence" value="ECO:0007669"/>
    <property type="project" value="RHEA"/>
</dbReference>
<dbReference type="FunFam" id="3.40.50.720:FF:000019">
    <property type="entry name" value="Glycerol-3-phosphate dehydrogenase [NAD(P)+]"/>
    <property type="match status" value="1"/>
</dbReference>
<dbReference type="InterPro" id="IPR013328">
    <property type="entry name" value="6PGD_dom2"/>
</dbReference>
<comment type="caution">
    <text evidence="14">Lacks conserved residue(s) required for the propagation of feature annotation.</text>
</comment>
<dbReference type="PIRSF" id="PIRSF000114">
    <property type="entry name" value="Glycerol-3-P_dh"/>
    <property type="match status" value="1"/>
</dbReference>
<dbReference type="Gene3D" id="3.40.50.720">
    <property type="entry name" value="NAD(P)-binding Rossmann-like Domain"/>
    <property type="match status" value="1"/>
</dbReference>
<dbReference type="Pfam" id="PF07479">
    <property type="entry name" value="NAD_Gly3P_dh_C"/>
    <property type="match status" value="1"/>
</dbReference>
<feature type="domain" description="Glycerol-3-phosphate dehydrogenase NAD-dependent N-terminal" evidence="19">
    <location>
        <begin position="8"/>
        <end position="162"/>
    </location>
</feature>
<evidence type="ECO:0000256" key="3">
    <source>
        <dbReference type="ARBA" id="ARBA00022741"/>
    </source>
</evidence>
<evidence type="ECO:0000256" key="18">
    <source>
        <dbReference type="RuleBase" id="RU000437"/>
    </source>
</evidence>
<feature type="active site" description="Proton acceptor" evidence="14 15">
    <location>
        <position position="193"/>
    </location>
</feature>
<feature type="binding site" evidence="16">
    <location>
        <begin position="257"/>
        <end position="258"/>
    </location>
    <ligand>
        <name>substrate</name>
    </ligand>
</feature>
<reference evidence="21 22" key="1">
    <citation type="submission" date="2019-07" db="EMBL/GenBank/DDBJ databases">
        <title>Whole genome shotgun sequence of Rhodospirillum oryzae NBRC 107573.</title>
        <authorList>
            <person name="Hosoyama A."/>
            <person name="Uohara A."/>
            <person name="Ohji S."/>
            <person name="Ichikawa N."/>
        </authorList>
    </citation>
    <scope>NUCLEOTIDE SEQUENCE [LARGE SCALE GENOMIC DNA]</scope>
    <source>
        <strain evidence="21 22">NBRC 107573</strain>
    </source>
</reference>
<feature type="binding site" evidence="17">
    <location>
        <begin position="12"/>
        <end position="17"/>
    </location>
    <ligand>
        <name>NAD(+)</name>
        <dbReference type="ChEBI" id="CHEBI:57540"/>
    </ligand>
</feature>
<dbReference type="GO" id="GO:0051287">
    <property type="term" value="F:NAD binding"/>
    <property type="evidence" value="ECO:0007669"/>
    <property type="project" value="InterPro"/>
</dbReference>
<feature type="binding site" evidence="14">
    <location>
        <position position="110"/>
    </location>
    <ligand>
        <name>sn-glycerol 3-phosphate</name>
        <dbReference type="ChEBI" id="CHEBI:57597"/>
    </ligand>
</feature>
<feature type="binding site" evidence="17">
    <location>
        <position position="257"/>
    </location>
    <ligand>
        <name>NAD(+)</name>
        <dbReference type="ChEBI" id="CHEBI:57540"/>
    </ligand>
</feature>
<dbReference type="EMBL" id="BJZO01000045">
    <property type="protein sequence ID" value="GEO81698.1"/>
    <property type="molecule type" value="Genomic_DNA"/>
</dbReference>
<dbReference type="RefSeq" id="WP_147163728.1">
    <property type="nucleotide sequence ID" value="NZ_BJZO01000045.1"/>
</dbReference>
<dbReference type="EC" id="1.1.1.94" evidence="11 14"/>
<sequence>MDTVYSNLCVLGGGAWGTALAQTARRAGRSVMMWAREPEVAEAINTRHENTDFLPGVPLDPALRASASLGEALAGAEAVLVVCPAQALRAVLAAAGPVWPQGAPMVLCAKGIEQGSGLLMTEVAAAALPEVAQAVLSGPTFAHEVALGRPTAVTVAATDPDLAERVVATLGTKTFRPYAGTDPVGAEIGGAVKNVLAIACGIVEGLGLGDNARAALLTRGLAEIMRLGRARGADPATLAGLSGLGDLILTATSTQSRNFSLGLALGEGQALATLLDGRRSVAEGVHTARAVGALADRLGVEMPICQVVNALLEGTQDVSAAMDALLSRPLRTEID</sequence>
<evidence type="ECO:0000256" key="1">
    <source>
        <dbReference type="ARBA" id="ARBA00011009"/>
    </source>
</evidence>
<comment type="catalytic activity">
    <reaction evidence="10">
        <text>sn-glycerol 3-phosphate + NADP(+) = dihydroxyacetone phosphate + NADPH + H(+)</text>
        <dbReference type="Rhea" id="RHEA:11096"/>
        <dbReference type="ChEBI" id="CHEBI:15378"/>
        <dbReference type="ChEBI" id="CHEBI:57597"/>
        <dbReference type="ChEBI" id="CHEBI:57642"/>
        <dbReference type="ChEBI" id="CHEBI:57783"/>
        <dbReference type="ChEBI" id="CHEBI:58349"/>
        <dbReference type="EC" id="1.1.1.94"/>
    </reaction>
    <physiologicalReaction direction="right-to-left" evidence="10">
        <dbReference type="Rhea" id="RHEA:11098"/>
    </physiologicalReaction>
</comment>
<evidence type="ECO:0000256" key="4">
    <source>
        <dbReference type="ARBA" id="ARBA00022857"/>
    </source>
</evidence>
<dbReference type="GO" id="GO:0141153">
    <property type="term" value="F:glycerol-3-phosphate dehydrogenase (NADP+) activity"/>
    <property type="evidence" value="ECO:0007669"/>
    <property type="project" value="RHEA"/>
</dbReference>
<keyword evidence="14" id="KW-0963">Cytoplasm</keyword>
<dbReference type="InterPro" id="IPR008927">
    <property type="entry name" value="6-PGluconate_DH-like_C_sf"/>
</dbReference>
<dbReference type="PANTHER" id="PTHR11728:SF1">
    <property type="entry name" value="GLYCEROL-3-PHOSPHATE DEHYDROGENASE [NAD(+)] 2, CHLOROPLASTIC"/>
    <property type="match status" value="1"/>
</dbReference>
<dbReference type="GO" id="GO:0046167">
    <property type="term" value="P:glycerol-3-phosphate biosynthetic process"/>
    <property type="evidence" value="ECO:0007669"/>
    <property type="project" value="UniProtKB-UniRule"/>
</dbReference>
<dbReference type="Proteomes" id="UP000321567">
    <property type="component" value="Unassembled WGS sequence"/>
</dbReference>
<dbReference type="NCBIfam" id="NF000942">
    <property type="entry name" value="PRK00094.1-4"/>
    <property type="match status" value="1"/>
</dbReference>
<accession>A0A512H8E5</accession>
<dbReference type="PRINTS" id="PR00077">
    <property type="entry name" value="GPDHDRGNASE"/>
</dbReference>
<evidence type="ECO:0000256" key="8">
    <source>
        <dbReference type="ARBA" id="ARBA00023209"/>
    </source>
</evidence>
<keyword evidence="7 14" id="KW-0443">Lipid metabolism</keyword>
<feature type="binding site" evidence="14">
    <location>
        <position position="281"/>
    </location>
    <ligand>
        <name>NADPH</name>
        <dbReference type="ChEBI" id="CHEBI:57783"/>
    </ligand>
</feature>
<proteinExistence type="inferred from homology"/>
<comment type="caution">
    <text evidence="21">The sequence shown here is derived from an EMBL/GenBank/DDBJ whole genome shotgun (WGS) entry which is preliminary data.</text>
</comment>
<dbReference type="InterPro" id="IPR011128">
    <property type="entry name" value="G3P_DH_NAD-dep_N"/>
</dbReference>
<dbReference type="FunFam" id="1.10.1040.10:FF:000001">
    <property type="entry name" value="Glycerol-3-phosphate dehydrogenase [NAD(P)+]"/>
    <property type="match status" value="1"/>
</dbReference>
<evidence type="ECO:0000256" key="10">
    <source>
        <dbReference type="ARBA" id="ARBA00052716"/>
    </source>
</evidence>
<comment type="subcellular location">
    <subcellularLocation>
        <location evidence="14">Cytoplasm</location>
    </subcellularLocation>
</comment>
<evidence type="ECO:0000256" key="16">
    <source>
        <dbReference type="PIRSR" id="PIRSR000114-2"/>
    </source>
</evidence>
<dbReference type="PROSITE" id="PS00957">
    <property type="entry name" value="NAD_G3PDH"/>
    <property type="match status" value="1"/>
</dbReference>
<evidence type="ECO:0000313" key="21">
    <source>
        <dbReference type="EMBL" id="GEO81698.1"/>
    </source>
</evidence>
<evidence type="ECO:0000313" key="22">
    <source>
        <dbReference type="Proteomes" id="UP000321567"/>
    </source>
</evidence>
<dbReference type="AlphaFoldDB" id="A0A512H8E5"/>
<evidence type="ECO:0000256" key="11">
    <source>
        <dbReference type="ARBA" id="ARBA00066687"/>
    </source>
</evidence>
<evidence type="ECO:0000256" key="6">
    <source>
        <dbReference type="ARBA" id="ARBA00023027"/>
    </source>
</evidence>
<keyword evidence="5 14" id="KW-0560">Oxidoreductase</keyword>
<evidence type="ECO:0000256" key="17">
    <source>
        <dbReference type="PIRSR" id="PIRSR000114-3"/>
    </source>
</evidence>
<dbReference type="NCBIfam" id="NF000940">
    <property type="entry name" value="PRK00094.1-2"/>
    <property type="match status" value="1"/>
</dbReference>
<feature type="binding site" evidence="14">
    <location>
        <position position="283"/>
    </location>
    <ligand>
        <name>NADPH</name>
        <dbReference type="ChEBI" id="CHEBI:57783"/>
    </ligand>
</feature>
<feature type="binding site" evidence="17">
    <location>
        <position position="142"/>
    </location>
    <ligand>
        <name>NAD(+)</name>
        <dbReference type="ChEBI" id="CHEBI:57540"/>
    </ligand>
</feature>
<feature type="binding site" evidence="14">
    <location>
        <position position="258"/>
    </location>
    <ligand>
        <name>sn-glycerol 3-phosphate</name>
        <dbReference type="ChEBI" id="CHEBI:57597"/>
    </ligand>
</feature>
<feature type="binding site" evidence="14">
    <location>
        <position position="140"/>
    </location>
    <ligand>
        <name>sn-glycerol 3-phosphate</name>
        <dbReference type="ChEBI" id="CHEBI:57597"/>
    </ligand>
</feature>
<feature type="binding site" evidence="14">
    <location>
        <position position="16"/>
    </location>
    <ligand>
        <name>NADPH</name>
        <dbReference type="ChEBI" id="CHEBI:57783"/>
    </ligand>
</feature>
<feature type="domain" description="Glycerol-3-phosphate dehydrogenase NAD-dependent C-terminal" evidence="20">
    <location>
        <begin position="182"/>
        <end position="322"/>
    </location>
</feature>
<dbReference type="InterPro" id="IPR006109">
    <property type="entry name" value="G3P_DH_NAD-dep_C"/>
</dbReference>
<feature type="binding site" evidence="14">
    <location>
        <position position="257"/>
    </location>
    <ligand>
        <name>NADPH</name>
        <dbReference type="ChEBI" id="CHEBI:57783"/>
    </ligand>
</feature>
<name>A0A512H8E5_9PROT</name>
<dbReference type="InterPro" id="IPR006168">
    <property type="entry name" value="G3P_DH_NAD-dep"/>
</dbReference>
<feature type="binding site" evidence="14">
    <location>
        <position position="246"/>
    </location>
    <ligand>
        <name>sn-glycerol 3-phosphate</name>
        <dbReference type="ChEBI" id="CHEBI:57597"/>
    </ligand>
</feature>
<comment type="pathway">
    <text evidence="14">Membrane lipid metabolism; glycerophospholipid metabolism.</text>
</comment>
<feature type="binding site" evidence="14">
    <location>
        <position position="36"/>
    </location>
    <ligand>
        <name>NADPH</name>
        <dbReference type="ChEBI" id="CHEBI:57783"/>
    </ligand>
</feature>
<evidence type="ECO:0000259" key="19">
    <source>
        <dbReference type="Pfam" id="PF01210"/>
    </source>
</evidence>
<dbReference type="InterPro" id="IPR036291">
    <property type="entry name" value="NAD(P)-bd_dom_sf"/>
</dbReference>
<keyword evidence="8 14" id="KW-0594">Phospholipid biosynthesis</keyword>
<dbReference type="HAMAP" id="MF_00394">
    <property type="entry name" value="NAD_Glyc3P_dehydrog"/>
    <property type="match status" value="1"/>
</dbReference>
<dbReference type="GO" id="GO:0006650">
    <property type="term" value="P:glycerophospholipid metabolic process"/>
    <property type="evidence" value="ECO:0007669"/>
    <property type="project" value="UniProtKB-UniRule"/>
</dbReference>